<accession>A0A4S8RDW4</accession>
<feature type="region of interest" description="Disordered" evidence="1">
    <location>
        <begin position="207"/>
        <end position="236"/>
    </location>
</feature>
<feature type="compositionally biased region" description="Polar residues" evidence="1">
    <location>
        <begin position="210"/>
        <end position="236"/>
    </location>
</feature>
<sequence>MSSIQPQQEFVIPQNQYVSNSNNTFEPPRNGSLMIRELCVGRIVFLPRNARGIQRVKCILPHSPCKRPELDPMEYDHYFVILDVFQKQNGEVKCYVCPLTSKKVAPRHRHSDRQILIKEPSAELNFSLEQVYLEQGSMPKQSYIRVSHVYEISYSLLRITRVEGQSFCNRISRESYYYLMEELDLQADLYRDTSVVIYLGATIRREDTGPSLNGSSSGEMLTPSPDQDSSGVTSSSELPQALKTLARPDSQVILTSLDPQHGTNISAFDPSSTHESLSALPTGVSISEQNSDSHGSLHSAVTSPPQAPSQLHQLRHPPLDLKKALTLLSNPLSRFPHYLLKAILFIGTQPWGKLCLYSLVLLACYYTGTLKFGFLAIKGLDGWLNTLGNWSVRGNFDIVKVLGGLIKFLGRLTSPVLMRVVKVVGGLLKDVGLWAVRRIVKRR</sequence>
<evidence type="ECO:0000313" key="2">
    <source>
        <dbReference type="EMBL" id="THV52649.1"/>
    </source>
</evidence>
<dbReference type="EMBL" id="PQXL01000073">
    <property type="protein sequence ID" value="THV52649.1"/>
    <property type="molecule type" value="Genomic_DNA"/>
</dbReference>
<dbReference type="Proteomes" id="UP000308671">
    <property type="component" value="Unassembled WGS sequence"/>
</dbReference>
<dbReference type="OrthoDB" id="3537171at2759"/>
<proteinExistence type="predicted"/>
<protein>
    <submittedName>
        <fullName evidence="2">Uncharacterized protein</fullName>
    </submittedName>
</protein>
<reference evidence="2 3" key="1">
    <citation type="submission" date="2017-12" db="EMBL/GenBank/DDBJ databases">
        <title>Comparative genomics of Botrytis spp.</title>
        <authorList>
            <person name="Valero-Jimenez C.A."/>
            <person name="Tapia P."/>
            <person name="Veloso J."/>
            <person name="Silva-Moreno E."/>
            <person name="Staats M."/>
            <person name="Valdes J.H."/>
            <person name="Van Kan J.A.L."/>
        </authorList>
    </citation>
    <scope>NUCLEOTIDE SEQUENCE [LARGE SCALE GENOMIC DNA]</scope>
    <source>
        <strain evidence="2 3">MUCL435</strain>
    </source>
</reference>
<gene>
    <name evidence="2" type="ORF">BGAL_0073g00240</name>
</gene>
<evidence type="ECO:0000256" key="1">
    <source>
        <dbReference type="SAM" id="MobiDB-lite"/>
    </source>
</evidence>
<dbReference type="AlphaFoldDB" id="A0A4S8RDW4"/>
<feature type="region of interest" description="Disordered" evidence="1">
    <location>
        <begin position="285"/>
        <end position="312"/>
    </location>
</feature>
<organism evidence="2 3">
    <name type="scientific">Botrytis galanthina</name>
    <dbReference type="NCBI Taxonomy" id="278940"/>
    <lineage>
        <taxon>Eukaryota</taxon>
        <taxon>Fungi</taxon>
        <taxon>Dikarya</taxon>
        <taxon>Ascomycota</taxon>
        <taxon>Pezizomycotina</taxon>
        <taxon>Leotiomycetes</taxon>
        <taxon>Helotiales</taxon>
        <taxon>Sclerotiniaceae</taxon>
        <taxon>Botrytis</taxon>
    </lineage>
</organism>
<keyword evidence="3" id="KW-1185">Reference proteome</keyword>
<comment type="caution">
    <text evidence="2">The sequence shown here is derived from an EMBL/GenBank/DDBJ whole genome shotgun (WGS) entry which is preliminary data.</text>
</comment>
<evidence type="ECO:0000313" key="3">
    <source>
        <dbReference type="Proteomes" id="UP000308671"/>
    </source>
</evidence>
<name>A0A4S8RDW4_9HELO</name>